<evidence type="ECO:0000256" key="6">
    <source>
        <dbReference type="ARBA" id="ARBA00023136"/>
    </source>
</evidence>
<evidence type="ECO:0000256" key="5">
    <source>
        <dbReference type="ARBA" id="ARBA00022989"/>
    </source>
</evidence>
<evidence type="ECO:0000256" key="3">
    <source>
        <dbReference type="ARBA" id="ARBA00022448"/>
    </source>
</evidence>
<proteinExistence type="inferred from homology"/>
<dbReference type="AlphaFoldDB" id="A0AAD1YPL3"/>
<accession>A0AAD1YPL3</accession>
<dbReference type="GO" id="GO:0016020">
    <property type="term" value="C:membrane"/>
    <property type="evidence" value="ECO:0007669"/>
    <property type="project" value="UniProtKB-SubCell"/>
</dbReference>
<comment type="subcellular location">
    <subcellularLocation>
        <location evidence="1">Membrane</location>
    </subcellularLocation>
</comment>
<dbReference type="InterPro" id="IPR030182">
    <property type="entry name" value="PUP_plant"/>
</dbReference>
<keyword evidence="6 7" id="KW-0472">Membrane</keyword>
<evidence type="ECO:0000313" key="9">
    <source>
        <dbReference type="Proteomes" id="UP000834106"/>
    </source>
</evidence>
<dbReference type="Proteomes" id="UP000834106">
    <property type="component" value="Chromosome 1"/>
</dbReference>
<sequence length="233" mass="25460">MKSFKLGKVSYVMNLFWTAVSWQVFNVGCVGLIFKVSSLFSNVMCVLGLPVAPILAVIFLHESLNGLKAIAMLLAMWGFASSYAGFALILSVTQLIFRKMIKRDPLCAIIDMSIFSSLAATCAILIGLFASGDWRKLSSEMESFKLGEVSYVMNLFSTAVSWQVFNVGCVGLIFKVSSLFSNVMSVLGLPVAPILAVIFLHESLNGLKAIAMLLAMWGFASCMCQHYLGFLMI</sequence>
<feature type="transmembrane region" description="Helical" evidence="7">
    <location>
        <begin position="12"/>
        <end position="34"/>
    </location>
</feature>
<feature type="transmembrane region" description="Helical" evidence="7">
    <location>
        <begin position="207"/>
        <end position="228"/>
    </location>
</feature>
<evidence type="ECO:0000256" key="1">
    <source>
        <dbReference type="ARBA" id="ARBA00004370"/>
    </source>
</evidence>
<protein>
    <recommendedName>
        <fullName evidence="10">Purine permease</fullName>
    </recommendedName>
</protein>
<reference evidence="8" key="1">
    <citation type="submission" date="2023-05" db="EMBL/GenBank/DDBJ databases">
        <authorList>
            <person name="Huff M."/>
        </authorList>
    </citation>
    <scope>NUCLEOTIDE SEQUENCE</scope>
</reference>
<keyword evidence="3" id="KW-0813">Transport</keyword>
<comment type="similarity">
    <text evidence="2">Belongs to the purine permeases (TC 2.A.7.14) family.</text>
</comment>
<feature type="transmembrane region" description="Helical" evidence="7">
    <location>
        <begin position="151"/>
        <end position="174"/>
    </location>
</feature>
<evidence type="ECO:0000313" key="8">
    <source>
        <dbReference type="EMBL" id="CAI9755191.1"/>
    </source>
</evidence>
<feature type="transmembrane region" description="Helical" evidence="7">
    <location>
        <begin position="72"/>
        <end position="97"/>
    </location>
</feature>
<dbReference type="PANTHER" id="PTHR31376">
    <property type="entry name" value="OS09G0467300 PROTEIN-RELATED"/>
    <property type="match status" value="1"/>
</dbReference>
<dbReference type="Pfam" id="PF16913">
    <property type="entry name" value="PUNUT"/>
    <property type="match status" value="2"/>
</dbReference>
<feature type="transmembrane region" description="Helical" evidence="7">
    <location>
        <begin position="180"/>
        <end position="200"/>
    </location>
</feature>
<evidence type="ECO:0000256" key="4">
    <source>
        <dbReference type="ARBA" id="ARBA00022692"/>
    </source>
</evidence>
<feature type="transmembrane region" description="Helical" evidence="7">
    <location>
        <begin position="109"/>
        <end position="130"/>
    </location>
</feature>
<feature type="transmembrane region" description="Helical" evidence="7">
    <location>
        <begin position="40"/>
        <end position="60"/>
    </location>
</feature>
<keyword evidence="4 7" id="KW-0812">Transmembrane</keyword>
<name>A0AAD1YPL3_9LAMI</name>
<dbReference type="EMBL" id="OU503036">
    <property type="protein sequence ID" value="CAI9755191.1"/>
    <property type="molecule type" value="Genomic_DNA"/>
</dbReference>
<evidence type="ECO:0008006" key="10">
    <source>
        <dbReference type="Google" id="ProtNLM"/>
    </source>
</evidence>
<evidence type="ECO:0000256" key="7">
    <source>
        <dbReference type="SAM" id="Phobius"/>
    </source>
</evidence>
<dbReference type="PANTHER" id="PTHR31376:SF17">
    <property type="entry name" value="PURINE PERMEASE 21-RELATED"/>
    <property type="match status" value="1"/>
</dbReference>
<dbReference type="GO" id="GO:0005345">
    <property type="term" value="F:purine nucleobase transmembrane transporter activity"/>
    <property type="evidence" value="ECO:0007669"/>
    <property type="project" value="UniProtKB-ARBA"/>
</dbReference>
<keyword evidence="5 7" id="KW-1133">Transmembrane helix</keyword>
<dbReference type="GO" id="GO:0015211">
    <property type="term" value="F:purine nucleoside transmembrane transporter activity"/>
    <property type="evidence" value="ECO:0007669"/>
    <property type="project" value="InterPro"/>
</dbReference>
<gene>
    <name evidence="8" type="ORF">FPE_LOCUS2622</name>
</gene>
<organism evidence="8 9">
    <name type="scientific">Fraxinus pennsylvanica</name>
    <dbReference type="NCBI Taxonomy" id="56036"/>
    <lineage>
        <taxon>Eukaryota</taxon>
        <taxon>Viridiplantae</taxon>
        <taxon>Streptophyta</taxon>
        <taxon>Embryophyta</taxon>
        <taxon>Tracheophyta</taxon>
        <taxon>Spermatophyta</taxon>
        <taxon>Magnoliopsida</taxon>
        <taxon>eudicotyledons</taxon>
        <taxon>Gunneridae</taxon>
        <taxon>Pentapetalae</taxon>
        <taxon>asterids</taxon>
        <taxon>lamiids</taxon>
        <taxon>Lamiales</taxon>
        <taxon>Oleaceae</taxon>
        <taxon>Oleeae</taxon>
        <taxon>Fraxinus</taxon>
    </lineage>
</organism>
<evidence type="ECO:0000256" key="2">
    <source>
        <dbReference type="ARBA" id="ARBA00006213"/>
    </source>
</evidence>
<keyword evidence="9" id="KW-1185">Reference proteome</keyword>